<proteinExistence type="predicted"/>
<feature type="domain" description="DUF4384" evidence="2">
    <location>
        <begin position="224"/>
        <end position="303"/>
    </location>
</feature>
<dbReference type="OrthoDB" id="6400921at2"/>
<evidence type="ECO:0000313" key="3">
    <source>
        <dbReference type="EMBL" id="SLM27486.1"/>
    </source>
</evidence>
<gene>
    <name evidence="3" type="ORF">MTBBW1_1020010</name>
</gene>
<evidence type="ECO:0000313" key="4">
    <source>
        <dbReference type="Proteomes" id="UP000191931"/>
    </source>
</evidence>
<dbReference type="STRING" id="1246637.MTBBW1_1020010"/>
<accession>A0A1W1H4V4</accession>
<dbReference type="Proteomes" id="UP000191931">
    <property type="component" value="Unassembled WGS sequence"/>
</dbReference>
<protein>
    <recommendedName>
        <fullName evidence="2">DUF4384 domain-containing protein</fullName>
    </recommendedName>
</protein>
<keyword evidence="4" id="KW-1185">Reference proteome</keyword>
<name>A0A1W1H4V4_9BACT</name>
<dbReference type="InterPro" id="IPR025493">
    <property type="entry name" value="DUF4384"/>
</dbReference>
<evidence type="ECO:0000256" key="1">
    <source>
        <dbReference type="SAM" id="SignalP"/>
    </source>
</evidence>
<dbReference type="EMBL" id="FWEV01000005">
    <property type="protein sequence ID" value="SLM27486.1"/>
    <property type="molecule type" value="Genomic_DNA"/>
</dbReference>
<dbReference type="AlphaFoldDB" id="A0A1W1H4V4"/>
<feature type="chain" id="PRO_5013252502" description="DUF4384 domain-containing protein" evidence="1">
    <location>
        <begin position="27"/>
        <end position="357"/>
    </location>
</feature>
<keyword evidence="1" id="KW-0732">Signal</keyword>
<dbReference type="PANTHER" id="PTHR36194">
    <property type="entry name" value="S-LAYER-LIKE PROTEIN"/>
    <property type="match status" value="1"/>
</dbReference>
<dbReference type="PANTHER" id="PTHR36194:SF1">
    <property type="entry name" value="S-LAYER-LIKE PROTEIN"/>
    <property type="match status" value="1"/>
</dbReference>
<dbReference type="Pfam" id="PF14326">
    <property type="entry name" value="DUF4384"/>
    <property type="match status" value="2"/>
</dbReference>
<feature type="domain" description="DUF4384" evidence="2">
    <location>
        <begin position="59"/>
        <end position="136"/>
    </location>
</feature>
<dbReference type="RefSeq" id="WP_080803834.1">
    <property type="nucleotide sequence ID" value="NZ_LT828545.1"/>
</dbReference>
<feature type="signal peptide" evidence="1">
    <location>
        <begin position="1"/>
        <end position="26"/>
    </location>
</feature>
<sequence>MTKKISITCFFLFTLCFISLMPTFGAESKDIQVQQSFQAIQNPEPDFGITVWVDHESNTYNIGESITFYFKSNRDCYVHLLDIGTSGKVTLIYPNQFATDNFIKGGQTYKLPAPETFQFVASGPEGTEMVKAIATLKRTDLANLPGARNAGAFKAFDKDGTVVAKDIQVTLNQTPPKQWAEYGKVIKIVRKNSGPVPVSETAPAPQPQQSYTAFGTTLWTSKHTYRAGASVRFFFTTNRDAYVTLVSIGTSGEVRILFPNRFSQNNYCTAGTTYTIPGENAPEKYVVTGPSGTETVKIIAAQNQFSLSASPYDYTKSAYPALAKTPEQVTKDIEVISTSESTGRYFDEATMTIQIIQ</sequence>
<reference evidence="3 4" key="1">
    <citation type="submission" date="2017-03" db="EMBL/GenBank/DDBJ databases">
        <authorList>
            <person name="Afonso C.L."/>
            <person name="Miller P.J."/>
            <person name="Scott M.A."/>
            <person name="Spackman E."/>
            <person name="Goraichik I."/>
            <person name="Dimitrov K.M."/>
            <person name="Suarez D.L."/>
            <person name="Swayne D.E."/>
        </authorList>
    </citation>
    <scope>NUCLEOTIDE SEQUENCE [LARGE SCALE GENOMIC DNA]</scope>
    <source>
        <strain evidence="3">PRJEB14757</strain>
    </source>
</reference>
<evidence type="ECO:0000259" key="2">
    <source>
        <dbReference type="Pfam" id="PF14326"/>
    </source>
</evidence>
<organism evidence="3 4">
    <name type="scientific">Desulfamplus magnetovallimortis</name>
    <dbReference type="NCBI Taxonomy" id="1246637"/>
    <lineage>
        <taxon>Bacteria</taxon>
        <taxon>Pseudomonadati</taxon>
        <taxon>Thermodesulfobacteriota</taxon>
        <taxon>Desulfobacteria</taxon>
        <taxon>Desulfobacterales</taxon>
        <taxon>Desulfobacteraceae</taxon>
        <taxon>Desulfamplus</taxon>
    </lineage>
</organism>